<dbReference type="Proteomes" id="UP000030693">
    <property type="component" value="Unassembled WGS sequence"/>
</dbReference>
<dbReference type="RefSeq" id="XP_009497806.1">
    <property type="nucleotide sequence ID" value="XM_009499531.1"/>
</dbReference>
<dbReference type="eggNOG" id="KOG1760">
    <property type="taxonomic scope" value="Eukaryota"/>
</dbReference>
<dbReference type="OrthoDB" id="10250441at2759"/>
<evidence type="ECO:0000256" key="2">
    <source>
        <dbReference type="ARBA" id="ARBA00023186"/>
    </source>
</evidence>
<dbReference type="PANTHER" id="PTHR21100:SF9">
    <property type="entry name" value="PREFOLDIN SUBUNIT 4"/>
    <property type="match status" value="1"/>
</dbReference>
<name>A0A058Z0J2_FONAL</name>
<comment type="similarity">
    <text evidence="1">Belongs to the prefoldin subunit beta family.</text>
</comment>
<accession>A0A058Z0J2</accession>
<evidence type="ECO:0008006" key="6">
    <source>
        <dbReference type="Google" id="ProtNLM"/>
    </source>
</evidence>
<dbReference type="GO" id="GO:0016272">
    <property type="term" value="C:prefoldin complex"/>
    <property type="evidence" value="ECO:0007669"/>
    <property type="project" value="InterPro"/>
</dbReference>
<dbReference type="SUPFAM" id="SSF46579">
    <property type="entry name" value="Prefoldin"/>
    <property type="match status" value="1"/>
</dbReference>
<dbReference type="GeneID" id="20530443"/>
<keyword evidence="3" id="KW-0175">Coiled coil</keyword>
<gene>
    <name evidence="4" type="ORF">H696_05718</name>
</gene>
<proteinExistence type="inferred from homology"/>
<keyword evidence="2" id="KW-0143">Chaperone</keyword>
<evidence type="ECO:0000313" key="4">
    <source>
        <dbReference type="EMBL" id="KCV67775.1"/>
    </source>
</evidence>
<reference evidence="4" key="1">
    <citation type="submission" date="2013-04" db="EMBL/GenBank/DDBJ databases">
        <title>The Genome Sequence of Fonticula alba ATCC 38817.</title>
        <authorList>
            <consortium name="The Broad Institute Genomics Platform"/>
            <person name="Russ C."/>
            <person name="Cuomo C."/>
            <person name="Burger G."/>
            <person name="Gray M.W."/>
            <person name="Holland P.W.H."/>
            <person name="King N."/>
            <person name="Lang F.B.F."/>
            <person name="Roger A.J."/>
            <person name="Ruiz-Trillo I."/>
            <person name="Brown M."/>
            <person name="Walker B."/>
            <person name="Young S."/>
            <person name="Zeng Q."/>
            <person name="Gargeya S."/>
            <person name="Fitzgerald M."/>
            <person name="Haas B."/>
            <person name="Abouelleil A."/>
            <person name="Allen A.W."/>
            <person name="Alvarado L."/>
            <person name="Arachchi H.M."/>
            <person name="Berlin A.M."/>
            <person name="Chapman S.B."/>
            <person name="Gainer-Dewar J."/>
            <person name="Goldberg J."/>
            <person name="Griggs A."/>
            <person name="Gujja S."/>
            <person name="Hansen M."/>
            <person name="Howarth C."/>
            <person name="Imamovic A."/>
            <person name="Ireland A."/>
            <person name="Larimer J."/>
            <person name="McCowan C."/>
            <person name="Murphy C."/>
            <person name="Pearson M."/>
            <person name="Poon T.W."/>
            <person name="Priest M."/>
            <person name="Roberts A."/>
            <person name="Saif S."/>
            <person name="Shea T."/>
            <person name="Sisk P."/>
            <person name="Sykes S."/>
            <person name="Wortman J."/>
            <person name="Nusbaum C."/>
            <person name="Birren B."/>
        </authorList>
    </citation>
    <scope>NUCLEOTIDE SEQUENCE [LARGE SCALE GENOMIC DNA]</scope>
    <source>
        <strain evidence="4">ATCC 38817</strain>
    </source>
</reference>
<dbReference type="OMA" id="NARMDEF"/>
<protein>
    <recommendedName>
        <fullName evidence="6">Prefoldin subunit 4</fullName>
    </recommendedName>
</protein>
<evidence type="ECO:0000313" key="5">
    <source>
        <dbReference type="Proteomes" id="UP000030693"/>
    </source>
</evidence>
<dbReference type="InterPro" id="IPR002777">
    <property type="entry name" value="PFD_beta-like"/>
</dbReference>
<organism evidence="4">
    <name type="scientific">Fonticula alba</name>
    <name type="common">Slime mold</name>
    <dbReference type="NCBI Taxonomy" id="691883"/>
    <lineage>
        <taxon>Eukaryota</taxon>
        <taxon>Rotosphaerida</taxon>
        <taxon>Fonticulaceae</taxon>
        <taxon>Fonticula</taxon>
    </lineage>
</organism>
<dbReference type="InterPro" id="IPR016661">
    <property type="entry name" value="PFDN4"/>
</dbReference>
<evidence type="ECO:0000256" key="3">
    <source>
        <dbReference type="SAM" id="Coils"/>
    </source>
</evidence>
<dbReference type="GO" id="GO:0005737">
    <property type="term" value="C:cytoplasm"/>
    <property type="evidence" value="ECO:0007669"/>
    <property type="project" value="TreeGrafter"/>
</dbReference>
<dbReference type="STRING" id="691883.A0A058Z0J2"/>
<evidence type="ECO:0000256" key="1">
    <source>
        <dbReference type="ARBA" id="ARBA00008045"/>
    </source>
</evidence>
<dbReference type="Pfam" id="PF01920">
    <property type="entry name" value="Prefoldin_2"/>
    <property type="match status" value="1"/>
</dbReference>
<dbReference type="AlphaFoldDB" id="A0A058Z0J2"/>
<dbReference type="GO" id="GO:0006457">
    <property type="term" value="P:protein folding"/>
    <property type="evidence" value="ECO:0007669"/>
    <property type="project" value="InterPro"/>
</dbReference>
<dbReference type="EMBL" id="KB932213">
    <property type="protein sequence ID" value="KCV67775.1"/>
    <property type="molecule type" value="Genomic_DNA"/>
</dbReference>
<keyword evidence="5" id="KW-1185">Reference proteome</keyword>
<sequence length="132" mass="14957">MSKPDADIHITLDDQKNLSKFNQLHTQRKAVREELREKRDLARDLEEASNEMLLADEDKPIYYAFGSGFAALPLETATQLIEVSAELATKRVDELADKNTELTSTLSTLRSEIYARLGQSVNLDEDEDDNDE</sequence>
<dbReference type="PANTHER" id="PTHR21100">
    <property type="entry name" value="PREFOLDIN SUBUNIT 4"/>
    <property type="match status" value="1"/>
</dbReference>
<dbReference type="Gene3D" id="1.10.287.370">
    <property type="match status" value="1"/>
</dbReference>
<feature type="coiled-coil region" evidence="3">
    <location>
        <begin position="28"/>
        <end position="58"/>
    </location>
</feature>
<dbReference type="InterPro" id="IPR009053">
    <property type="entry name" value="Prefoldin"/>
</dbReference>
<dbReference type="GO" id="GO:0051082">
    <property type="term" value="F:unfolded protein binding"/>
    <property type="evidence" value="ECO:0007669"/>
    <property type="project" value="InterPro"/>
</dbReference>